<evidence type="ECO:0000313" key="3">
    <source>
        <dbReference type="Proteomes" id="UP000233440"/>
    </source>
</evidence>
<proteinExistence type="predicted"/>
<accession>A0A2N3LJU2</accession>
<keyword evidence="3" id="KW-1185">Reference proteome</keyword>
<reference evidence="2 3" key="1">
    <citation type="submission" date="2017-11" db="EMBL/GenBank/DDBJ databases">
        <title>Bacillus camelliae sp. nov., isolated from pu'er tea.</title>
        <authorList>
            <person name="Niu L."/>
        </authorList>
    </citation>
    <scope>NUCLEOTIDE SEQUENCE [LARGE SCALE GENOMIC DNA]</scope>
    <source>
        <strain evidence="2 3">7578-1</strain>
    </source>
</reference>
<dbReference type="Proteomes" id="UP000233440">
    <property type="component" value="Unassembled WGS sequence"/>
</dbReference>
<evidence type="ECO:0008006" key="4">
    <source>
        <dbReference type="Google" id="ProtNLM"/>
    </source>
</evidence>
<organism evidence="2 3">
    <name type="scientific">Heyndrickxia camelliae</name>
    <dbReference type="NCBI Taxonomy" id="1707093"/>
    <lineage>
        <taxon>Bacteria</taxon>
        <taxon>Bacillati</taxon>
        <taxon>Bacillota</taxon>
        <taxon>Bacilli</taxon>
        <taxon>Bacillales</taxon>
        <taxon>Bacillaceae</taxon>
        <taxon>Heyndrickxia</taxon>
    </lineage>
</organism>
<dbReference type="RefSeq" id="WP_101354266.1">
    <property type="nucleotide sequence ID" value="NZ_PIQO01000007.1"/>
</dbReference>
<gene>
    <name evidence="2" type="ORF">CWO92_11030</name>
</gene>
<dbReference type="AlphaFoldDB" id="A0A2N3LJU2"/>
<keyword evidence="1" id="KW-0732">Signal</keyword>
<protein>
    <recommendedName>
        <fullName evidence="4">Group-specific protein</fullName>
    </recommendedName>
</protein>
<feature type="signal peptide" evidence="1">
    <location>
        <begin position="1"/>
        <end position="21"/>
    </location>
</feature>
<sequence>MSKKLFLGFLFLFLLTTNASAQTNRQIEIFDISKERVVKKVPASSDIQENVKRLLERTTSVYPKVKPIPSKGFMVKVPLEPAMVLRNQWLHGKINQVILVFPPKEHPFYLVMDEKNRTHLFLFEGETDTLLRKLNYKPRGY</sequence>
<dbReference type="EMBL" id="PIQO01000007">
    <property type="protein sequence ID" value="PKR84900.1"/>
    <property type="molecule type" value="Genomic_DNA"/>
</dbReference>
<feature type="chain" id="PRO_5014678270" description="Group-specific protein" evidence="1">
    <location>
        <begin position="22"/>
        <end position="141"/>
    </location>
</feature>
<comment type="caution">
    <text evidence="2">The sequence shown here is derived from an EMBL/GenBank/DDBJ whole genome shotgun (WGS) entry which is preliminary data.</text>
</comment>
<dbReference type="OrthoDB" id="2083243at2"/>
<evidence type="ECO:0000313" key="2">
    <source>
        <dbReference type="EMBL" id="PKR84900.1"/>
    </source>
</evidence>
<evidence type="ECO:0000256" key="1">
    <source>
        <dbReference type="SAM" id="SignalP"/>
    </source>
</evidence>
<name>A0A2N3LJU2_9BACI</name>